<proteinExistence type="predicted"/>
<protein>
    <submittedName>
        <fullName evidence="1">Uncharacterized protein</fullName>
    </submittedName>
</protein>
<comment type="caution">
    <text evidence="1">The sequence shown here is derived from an EMBL/GenBank/DDBJ whole genome shotgun (WGS) entry which is preliminary data.</text>
</comment>
<sequence length="57" mass="6375">MGYSSVSERVSARSNPQEQLQQLTPLSVLERILSRTSCTPVLPNDRLSRSHLSGRHV</sequence>
<dbReference type="Proteomes" id="UP000433483">
    <property type="component" value="Unassembled WGS sequence"/>
</dbReference>
<organism evidence="1 2">
    <name type="scientific">Phytophthora fragariae</name>
    <dbReference type="NCBI Taxonomy" id="53985"/>
    <lineage>
        <taxon>Eukaryota</taxon>
        <taxon>Sar</taxon>
        <taxon>Stramenopiles</taxon>
        <taxon>Oomycota</taxon>
        <taxon>Peronosporomycetes</taxon>
        <taxon>Peronosporales</taxon>
        <taxon>Peronosporaceae</taxon>
        <taxon>Phytophthora</taxon>
    </lineage>
</organism>
<keyword evidence="2" id="KW-1185">Reference proteome</keyword>
<reference evidence="1 2" key="1">
    <citation type="submission" date="2018-08" db="EMBL/GenBank/DDBJ databases">
        <title>Genomic investigation of the strawberry pathogen Phytophthora fragariae indicates pathogenicity is determined by transcriptional variation in three key races.</title>
        <authorList>
            <person name="Adams T.M."/>
            <person name="Armitage A.D."/>
            <person name="Sobczyk M.K."/>
            <person name="Bates H.J."/>
            <person name="Dunwell J.M."/>
            <person name="Nellist C.F."/>
            <person name="Harrison R.J."/>
        </authorList>
    </citation>
    <scope>NUCLEOTIDE SEQUENCE [LARGE SCALE GENOMIC DNA]</scope>
    <source>
        <strain evidence="1 2">NOV-27</strain>
    </source>
</reference>
<name>A0A6A3YFP1_9STRA</name>
<evidence type="ECO:0000313" key="1">
    <source>
        <dbReference type="EMBL" id="KAE9217550.1"/>
    </source>
</evidence>
<gene>
    <name evidence="1" type="ORF">PF005_g8619</name>
</gene>
<evidence type="ECO:0000313" key="2">
    <source>
        <dbReference type="Proteomes" id="UP000433483"/>
    </source>
</evidence>
<dbReference type="AlphaFoldDB" id="A0A6A3YFP1"/>
<dbReference type="EMBL" id="QXGB01000370">
    <property type="protein sequence ID" value="KAE9217550.1"/>
    <property type="molecule type" value="Genomic_DNA"/>
</dbReference>
<accession>A0A6A3YFP1</accession>